<protein>
    <submittedName>
        <fullName evidence="1">Uncharacterized protein</fullName>
    </submittedName>
</protein>
<keyword evidence="2" id="KW-1185">Reference proteome</keyword>
<proteinExistence type="predicted"/>
<evidence type="ECO:0000313" key="1">
    <source>
        <dbReference type="EMBL" id="ETN85939.1"/>
    </source>
</evidence>
<dbReference type="AlphaFoldDB" id="W2TW83"/>
<reference evidence="2" key="1">
    <citation type="journal article" date="2014" name="Nat. Genet.">
        <title>Genome of the human hookworm Necator americanus.</title>
        <authorList>
            <person name="Tang Y.T."/>
            <person name="Gao X."/>
            <person name="Rosa B.A."/>
            <person name="Abubucker S."/>
            <person name="Hallsworth-Pepin K."/>
            <person name="Martin J."/>
            <person name="Tyagi R."/>
            <person name="Heizer E."/>
            <person name="Zhang X."/>
            <person name="Bhonagiri-Palsikar V."/>
            <person name="Minx P."/>
            <person name="Warren W.C."/>
            <person name="Wang Q."/>
            <person name="Zhan B."/>
            <person name="Hotez P.J."/>
            <person name="Sternberg P.W."/>
            <person name="Dougall A."/>
            <person name="Gaze S.T."/>
            <person name="Mulvenna J."/>
            <person name="Sotillo J."/>
            <person name="Ranganathan S."/>
            <person name="Rabelo E.M."/>
            <person name="Wilson R.K."/>
            <person name="Felgner P.L."/>
            <person name="Bethony J."/>
            <person name="Hawdon J.M."/>
            <person name="Gasser R.B."/>
            <person name="Loukas A."/>
            <person name="Mitreva M."/>
        </authorList>
    </citation>
    <scope>NUCLEOTIDE SEQUENCE [LARGE SCALE GENOMIC DNA]</scope>
</reference>
<dbReference type="EMBL" id="KI657634">
    <property type="protein sequence ID" value="ETN85939.1"/>
    <property type="molecule type" value="Genomic_DNA"/>
</dbReference>
<dbReference type="Proteomes" id="UP000053676">
    <property type="component" value="Unassembled WGS sequence"/>
</dbReference>
<dbReference type="OrthoDB" id="343114at2759"/>
<evidence type="ECO:0000313" key="2">
    <source>
        <dbReference type="Proteomes" id="UP000053676"/>
    </source>
</evidence>
<dbReference type="KEGG" id="nai:NECAME_16566"/>
<sequence length="81" mass="9413">MKHGEACLSMKEYEEPFGVWNRYLEMSTNCSCSAVGMEEREVWQQMAEDLAAEAVRRRCGDNVSKFCLDALPTWSHLQHRQ</sequence>
<organism evidence="1 2">
    <name type="scientific">Necator americanus</name>
    <name type="common">Human hookworm</name>
    <dbReference type="NCBI Taxonomy" id="51031"/>
    <lineage>
        <taxon>Eukaryota</taxon>
        <taxon>Metazoa</taxon>
        <taxon>Ecdysozoa</taxon>
        <taxon>Nematoda</taxon>
        <taxon>Chromadorea</taxon>
        <taxon>Rhabditida</taxon>
        <taxon>Rhabditina</taxon>
        <taxon>Rhabditomorpha</taxon>
        <taxon>Strongyloidea</taxon>
        <taxon>Ancylostomatidae</taxon>
        <taxon>Bunostominae</taxon>
        <taxon>Necator</taxon>
    </lineage>
</organism>
<accession>W2TW83</accession>
<gene>
    <name evidence="1" type="ORF">NECAME_16566</name>
</gene>
<name>W2TW83_NECAM</name>